<gene>
    <name evidence="3" type="ORF">ASB62_02240</name>
</gene>
<protein>
    <submittedName>
        <fullName evidence="3">Uncharacterized protein</fullName>
    </submittedName>
</protein>
<feature type="region of interest" description="Disordered" evidence="1">
    <location>
        <begin position="44"/>
        <end position="100"/>
    </location>
</feature>
<organism evidence="3 4">
    <name type="scientific">Chlorobium limicola</name>
    <dbReference type="NCBI Taxonomy" id="1092"/>
    <lineage>
        <taxon>Bacteria</taxon>
        <taxon>Pseudomonadati</taxon>
        <taxon>Chlorobiota</taxon>
        <taxon>Chlorobiia</taxon>
        <taxon>Chlorobiales</taxon>
        <taxon>Chlorobiaceae</taxon>
        <taxon>Chlorobium/Pelodictyon group</taxon>
        <taxon>Chlorobium</taxon>
    </lineage>
</organism>
<reference evidence="3 4" key="1">
    <citation type="submission" date="2015-10" db="EMBL/GenBank/DDBJ databases">
        <title>Draft Genome Sequence of Chlorobium limicola strain Frasassi Growing under Artificial Lighting in the Frasassi Cave System.</title>
        <authorList>
            <person name="Mansor M."/>
            <person name="Macalady J."/>
        </authorList>
    </citation>
    <scope>NUCLEOTIDE SEQUENCE [LARGE SCALE GENOMIC DNA]</scope>
    <source>
        <strain evidence="3 4">Frasassi</strain>
    </source>
</reference>
<dbReference type="EMBL" id="LMBR01000041">
    <property type="protein sequence ID" value="KUL31895.1"/>
    <property type="molecule type" value="Genomic_DNA"/>
</dbReference>
<dbReference type="RefSeq" id="WP_059138434.1">
    <property type="nucleotide sequence ID" value="NZ_LMBR01000041.1"/>
</dbReference>
<keyword evidence="2" id="KW-0732">Signal</keyword>
<comment type="caution">
    <text evidence="3">The sequence shown here is derived from an EMBL/GenBank/DDBJ whole genome shotgun (WGS) entry which is preliminary data.</text>
</comment>
<proteinExistence type="predicted"/>
<evidence type="ECO:0000313" key="3">
    <source>
        <dbReference type="EMBL" id="KUL31895.1"/>
    </source>
</evidence>
<sequence length="100" mass="9902">MKKFIRLAAVAGFVLAVMPAVPASAQGFFDNPLMQLFGGGDCDGINENAPDADGDGIPNGQDPDYVRSLDGSGSGSGVNSVTGTGVCDGTGPKGAAARGR</sequence>
<feature type="chain" id="PRO_5007098069" evidence="2">
    <location>
        <begin position="26"/>
        <end position="100"/>
    </location>
</feature>
<feature type="signal peptide" evidence="2">
    <location>
        <begin position="1"/>
        <end position="25"/>
    </location>
</feature>
<name>A0A101JRS8_CHLLI</name>
<evidence type="ECO:0000256" key="2">
    <source>
        <dbReference type="SAM" id="SignalP"/>
    </source>
</evidence>
<keyword evidence="4" id="KW-1185">Reference proteome</keyword>
<accession>A0A101JRS8</accession>
<evidence type="ECO:0000256" key="1">
    <source>
        <dbReference type="SAM" id="MobiDB-lite"/>
    </source>
</evidence>
<dbReference type="AlphaFoldDB" id="A0A101JRS8"/>
<dbReference type="Proteomes" id="UP000053937">
    <property type="component" value="Unassembled WGS sequence"/>
</dbReference>
<evidence type="ECO:0000313" key="4">
    <source>
        <dbReference type="Proteomes" id="UP000053937"/>
    </source>
</evidence>
<dbReference type="OrthoDB" id="1525379at2"/>